<keyword evidence="3" id="KW-1185">Reference proteome</keyword>
<dbReference type="OrthoDB" id="4403558at2"/>
<proteinExistence type="predicted"/>
<protein>
    <submittedName>
        <fullName evidence="2">Putative acetyltransferase</fullName>
    </submittedName>
</protein>
<dbReference type="InterPro" id="IPR051531">
    <property type="entry name" value="N-acetyltransferase"/>
</dbReference>
<dbReference type="GO" id="GO:0016747">
    <property type="term" value="F:acyltransferase activity, transferring groups other than amino-acyl groups"/>
    <property type="evidence" value="ECO:0007669"/>
    <property type="project" value="InterPro"/>
</dbReference>
<feature type="domain" description="N-acetyltransferase" evidence="1">
    <location>
        <begin position="7"/>
        <end position="161"/>
    </location>
</feature>
<sequence>MVNDGRLELTPLRVEDAVDMVDVLFSPALYEYTGGEPPALDALRRQYAAQAEGGPADGSEQWLNWIVRQQGEPIGYVQATLSDGSDDAEIAWVIGLPWQGRGLAKAAAALLVRELASRGVQGIRAHIHPRHEASKRIAASLGMHSTDTIVDGEIRWEGTASAEA</sequence>
<dbReference type="SUPFAM" id="SSF55729">
    <property type="entry name" value="Acyl-CoA N-acyltransferases (Nat)"/>
    <property type="match status" value="1"/>
</dbReference>
<dbReference type="PANTHER" id="PTHR43792">
    <property type="entry name" value="GNAT FAMILY, PUTATIVE (AFU_ORTHOLOGUE AFUA_3G00765)-RELATED-RELATED"/>
    <property type="match status" value="1"/>
</dbReference>
<dbReference type="AlphaFoldDB" id="A0A1R4EZN9"/>
<dbReference type="RefSeq" id="WP_086990669.1">
    <property type="nucleotide sequence ID" value="NZ_FUHU01000009.1"/>
</dbReference>
<evidence type="ECO:0000313" key="2">
    <source>
        <dbReference type="EMBL" id="SJM49023.1"/>
    </source>
</evidence>
<dbReference type="Gene3D" id="3.40.630.30">
    <property type="match status" value="1"/>
</dbReference>
<dbReference type="InterPro" id="IPR016181">
    <property type="entry name" value="Acyl_CoA_acyltransferase"/>
</dbReference>
<keyword evidence="2" id="KW-0808">Transferase</keyword>
<dbReference type="GeneID" id="303171929"/>
<dbReference type="PANTHER" id="PTHR43792:SF1">
    <property type="entry name" value="N-ACETYLTRANSFERASE DOMAIN-CONTAINING PROTEIN"/>
    <property type="match status" value="1"/>
</dbReference>
<dbReference type="Proteomes" id="UP000195787">
    <property type="component" value="Unassembled WGS sequence"/>
</dbReference>
<reference evidence="2 3" key="1">
    <citation type="submission" date="2017-02" db="EMBL/GenBank/DDBJ databases">
        <authorList>
            <person name="Peterson S.W."/>
        </authorList>
    </citation>
    <scope>NUCLEOTIDE SEQUENCE [LARGE SCALE GENOMIC DNA]</scope>
    <source>
        <strain evidence="2 3">LMG 22410</strain>
    </source>
</reference>
<evidence type="ECO:0000313" key="3">
    <source>
        <dbReference type="Proteomes" id="UP000195787"/>
    </source>
</evidence>
<evidence type="ECO:0000259" key="1">
    <source>
        <dbReference type="PROSITE" id="PS51186"/>
    </source>
</evidence>
<organism evidence="2 3">
    <name type="scientific">Agrococcus casei LMG 22410</name>
    <dbReference type="NCBI Taxonomy" id="1255656"/>
    <lineage>
        <taxon>Bacteria</taxon>
        <taxon>Bacillati</taxon>
        <taxon>Actinomycetota</taxon>
        <taxon>Actinomycetes</taxon>
        <taxon>Micrococcales</taxon>
        <taxon>Microbacteriaceae</taxon>
        <taxon>Agrococcus</taxon>
    </lineage>
</organism>
<name>A0A1R4EZN9_9MICO</name>
<gene>
    <name evidence="2" type="ORF">CZ674_01770</name>
</gene>
<dbReference type="Pfam" id="PF13302">
    <property type="entry name" value="Acetyltransf_3"/>
    <property type="match status" value="1"/>
</dbReference>
<accession>A0A1R4EZN9</accession>
<dbReference type="InterPro" id="IPR000182">
    <property type="entry name" value="GNAT_dom"/>
</dbReference>
<dbReference type="EMBL" id="FUHU01000009">
    <property type="protein sequence ID" value="SJM49023.1"/>
    <property type="molecule type" value="Genomic_DNA"/>
</dbReference>
<dbReference type="PROSITE" id="PS51186">
    <property type="entry name" value="GNAT"/>
    <property type="match status" value="1"/>
</dbReference>